<accession>A0AB35K4F2</accession>
<dbReference type="PROSITE" id="PS51184">
    <property type="entry name" value="JMJC"/>
    <property type="match status" value="1"/>
</dbReference>
<dbReference type="PANTHER" id="PTHR13096">
    <property type="entry name" value="MINA53 MYC INDUCED NUCLEAR ANTIGEN"/>
    <property type="match status" value="1"/>
</dbReference>
<dbReference type="SMART" id="SM00558">
    <property type="entry name" value="JmjC"/>
    <property type="match status" value="1"/>
</dbReference>
<feature type="domain" description="JmjC" evidence="4">
    <location>
        <begin position="84"/>
        <end position="236"/>
    </location>
</feature>
<dbReference type="InterPro" id="IPR003347">
    <property type="entry name" value="JmjC_dom"/>
</dbReference>
<protein>
    <submittedName>
        <fullName evidence="5">Cupin domain-containing protein</fullName>
    </submittedName>
</protein>
<keyword evidence="2" id="KW-0479">Metal-binding</keyword>
<evidence type="ECO:0000313" key="5">
    <source>
        <dbReference type="EMBL" id="MDD9320149.1"/>
    </source>
</evidence>
<dbReference type="Pfam" id="PF08007">
    <property type="entry name" value="JmjC_2"/>
    <property type="match status" value="1"/>
</dbReference>
<dbReference type="Proteomes" id="UP001150055">
    <property type="component" value="Unassembled WGS sequence"/>
</dbReference>
<evidence type="ECO:0000259" key="4">
    <source>
        <dbReference type="PROSITE" id="PS51184"/>
    </source>
</evidence>
<name>A0AB35K4F2_9GAMM</name>
<dbReference type="SUPFAM" id="SSF51197">
    <property type="entry name" value="Clavaminate synthase-like"/>
    <property type="match status" value="1"/>
</dbReference>
<comment type="cofactor">
    <cofactor evidence="1">
        <name>Fe(2+)</name>
        <dbReference type="ChEBI" id="CHEBI:29033"/>
    </cofactor>
</comment>
<dbReference type="AlphaFoldDB" id="A0AB35K4F2"/>
<keyword evidence="3" id="KW-0408">Iron</keyword>
<dbReference type="Gene3D" id="2.60.120.650">
    <property type="entry name" value="Cupin"/>
    <property type="match status" value="1"/>
</dbReference>
<dbReference type="InterPro" id="IPR039994">
    <property type="entry name" value="NO66-like"/>
</dbReference>
<dbReference type="GO" id="GO:0046872">
    <property type="term" value="F:metal ion binding"/>
    <property type="evidence" value="ECO:0007669"/>
    <property type="project" value="UniProtKB-KW"/>
</dbReference>
<dbReference type="PANTHER" id="PTHR13096:SF8">
    <property type="entry name" value="RIBOSOMAL OXYGENASE 1"/>
    <property type="match status" value="1"/>
</dbReference>
<proteinExistence type="predicted"/>
<dbReference type="RefSeq" id="WP_125739341.1">
    <property type="nucleotide sequence ID" value="NZ_JALNTG010000025.1"/>
</dbReference>
<reference evidence="5" key="1">
    <citation type="submission" date="2022-12" db="EMBL/GenBank/DDBJ databases">
        <title>Acinetobacter lactucae: Emerging opportunistic pathogenic species of genus Acinetobacter isolated from immunocompromised patients in clinical settings of India.</title>
        <authorList>
            <person name="Amar A.K."/>
            <person name="Sawant A.R."/>
            <person name="Meera M."/>
            <person name="Tomar A."/>
            <person name="Sistla S."/>
            <person name="Prashanth K."/>
        </authorList>
    </citation>
    <scope>NUCLEOTIDE SEQUENCE</scope>
    <source>
        <strain evidence="5">PKAL1828C</strain>
    </source>
</reference>
<sequence length="382" mass="44705">MKINLGITQEEFFSKYLEKNFLLIKNAIDCQSFKWKDINNILDSTEASHNFIKIFQNGKIVPEEEYLKHNIEIGVRYPKFRKDKFYDLMENGSTLVINRVNAHNSFIQDLSSSFAKFVMSQTLANGYFAFGGDGSFGDHWDTHDVFAVQLFGKKRWKLYTPTFESPLTPHTSKNYKHERPKEAVLDCILEPGDCLYIPKGWWHNALPTEKETFHIAIGVHVPPVIDYITWVARKILPDSLECRKSLRMTENVDEILLKAQDKIFDAISDKNNLRNFLEAVVKEERIKSKFSIDYFNPHIIEKNFNKKVTIPSIFLESALMRLKELNFDVIDYNKIVLMLKYIWDYAGATINDLIFKFPEVENNIDYIIEILVKQEILEFTDE</sequence>
<dbReference type="EMBL" id="JALNTG010000025">
    <property type="protein sequence ID" value="MDD9320149.1"/>
    <property type="molecule type" value="Genomic_DNA"/>
</dbReference>
<comment type="caution">
    <text evidence="5">The sequence shown here is derived from an EMBL/GenBank/DDBJ whole genome shotgun (WGS) entry which is preliminary data.</text>
</comment>
<gene>
    <name evidence="5" type="ORF">M0O54_08430</name>
</gene>
<organism evidence="5 6">
    <name type="scientific">Acinetobacter lactucae</name>
    <dbReference type="NCBI Taxonomy" id="1785128"/>
    <lineage>
        <taxon>Bacteria</taxon>
        <taxon>Pseudomonadati</taxon>
        <taxon>Pseudomonadota</taxon>
        <taxon>Gammaproteobacteria</taxon>
        <taxon>Moraxellales</taxon>
        <taxon>Moraxellaceae</taxon>
        <taxon>Acinetobacter</taxon>
        <taxon>Acinetobacter calcoaceticus/baumannii complex</taxon>
    </lineage>
</organism>
<evidence type="ECO:0000256" key="3">
    <source>
        <dbReference type="ARBA" id="ARBA00023004"/>
    </source>
</evidence>
<evidence type="ECO:0000313" key="6">
    <source>
        <dbReference type="Proteomes" id="UP001150055"/>
    </source>
</evidence>
<evidence type="ECO:0000256" key="2">
    <source>
        <dbReference type="ARBA" id="ARBA00022723"/>
    </source>
</evidence>
<evidence type="ECO:0000256" key="1">
    <source>
        <dbReference type="ARBA" id="ARBA00001954"/>
    </source>
</evidence>